<feature type="transmembrane region" description="Helical" evidence="1">
    <location>
        <begin position="58"/>
        <end position="74"/>
    </location>
</feature>
<dbReference type="EMBL" id="BSOH01000027">
    <property type="protein sequence ID" value="GLR19107.1"/>
    <property type="molecule type" value="Genomic_DNA"/>
</dbReference>
<feature type="domain" description="CBU-0592-like" evidence="2">
    <location>
        <begin position="5"/>
        <end position="75"/>
    </location>
</feature>
<proteinExistence type="predicted"/>
<protein>
    <recommendedName>
        <fullName evidence="2">CBU-0592-like domain-containing protein</fullName>
    </recommendedName>
</protein>
<organism evidence="3 4">
    <name type="scientific">Portibacter lacus</name>
    <dbReference type="NCBI Taxonomy" id="1099794"/>
    <lineage>
        <taxon>Bacteria</taxon>
        <taxon>Pseudomonadati</taxon>
        <taxon>Bacteroidota</taxon>
        <taxon>Saprospiria</taxon>
        <taxon>Saprospirales</taxon>
        <taxon>Haliscomenobacteraceae</taxon>
        <taxon>Portibacter</taxon>
    </lineage>
</organism>
<evidence type="ECO:0000313" key="4">
    <source>
        <dbReference type="Proteomes" id="UP001156666"/>
    </source>
</evidence>
<dbReference type="AlphaFoldDB" id="A0AA37WFW3"/>
<keyword evidence="4" id="KW-1185">Reference proteome</keyword>
<comment type="caution">
    <text evidence="3">The sequence shown here is derived from an EMBL/GenBank/DDBJ whole genome shotgun (WGS) entry which is preliminary data.</text>
</comment>
<reference evidence="3" key="2">
    <citation type="submission" date="2023-01" db="EMBL/GenBank/DDBJ databases">
        <title>Draft genome sequence of Portibacter lacus strain NBRC 108769.</title>
        <authorList>
            <person name="Sun Q."/>
            <person name="Mori K."/>
        </authorList>
    </citation>
    <scope>NUCLEOTIDE SEQUENCE</scope>
    <source>
        <strain evidence="3">NBRC 108769</strain>
    </source>
</reference>
<keyword evidence="1" id="KW-1133">Transmembrane helix</keyword>
<keyword evidence="1" id="KW-0472">Membrane</keyword>
<evidence type="ECO:0000313" key="3">
    <source>
        <dbReference type="EMBL" id="GLR19107.1"/>
    </source>
</evidence>
<gene>
    <name evidence="3" type="ORF">GCM10007940_37230</name>
</gene>
<reference evidence="3" key="1">
    <citation type="journal article" date="2014" name="Int. J. Syst. Evol. Microbiol.">
        <title>Complete genome sequence of Corynebacterium casei LMG S-19264T (=DSM 44701T), isolated from a smear-ripened cheese.</title>
        <authorList>
            <consortium name="US DOE Joint Genome Institute (JGI-PGF)"/>
            <person name="Walter F."/>
            <person name="Albersmeier A."/>
            <person name="Kalinowski J."/>
            <person name="Ruckert C."/>
        </authorList>
    </citation>
    <scope>NUCLEOTIDE SEQUENCE</scope>
    <source>
        <strain evidence="3">NBRC 108769</strain>
    </source>
</reference>
<dbReference type="Pfam" id="PF26604">
    <property type="entry name" value="CBU_0592"/>
    <property type="match status" value="1"/>
</dbReference>
<name>A0AA37WFW3_9BACT</name>
<dbReference type="Proteomes" id="UP001156666">
    <property type="component" value="Unassembled WGS sequence"/>
</dbReference>
<feature type="transmembrane region" description="Helical" evidence="1">
    <location>
        <begin position="6"/>
        <end position="23"/>
    </location>
</feature>
<sequence length="84" mass="9427">MEIFFNVIGWLGSGLVITAYALTLKSEKFIKVGRYFNLIGGVLIASNCYYFNAIPPFVSNLIWAIIATFTIFKSRKEGKIISNI</sequence>
<accession>A0AA37WFW3</accession>
<evidence type="ECO:0000259" key="2">
    <source>
        <dbReference type="Pfam" id="PF26604"/>
    </source>
</evidence>
<keyword evidence="1" id="KW-0812">Transmembrane</keyword>
<dbReference type="InterPro" id="IPR058058">
    <property type="entry name" value="CBU_0592-like"/>
</dbReference>
<dbReference type="RefSeq" id="WP_235292247.1">
    <property type="nucleotide sequence ID" value="NZ_BSOH01000027.1"/>
</dbReference>
<evidence type="ECO:0000256" key="1">
    <source>
        <dbReference type="SAM" id="Phobius"/>
    </source>
</evidence>